<dbReference type="InterPro" id="IPR027417">
    <property type="entry name" value="P-loop_NTPase"/>
</dbReference>
<dbReference type="EMBL" id="JANBQF010001343">
    <property type="protein sequence ID" value="KAJ1997440.1"/>
    <property type="molecule type" value="Genomic_DNA"/>
</dbReference>
<evidence type="ECO:0000313" key="2">
    <source>
        <dbReference type="Proteomes" id="UP001150907"/>
    </source>
</evidence>
<gene>
    <name evidence="1" type="primary">NRK1</name>
    <name evidence="1" type="ORF">H4R26_005832</name>
</gene>
<dbReference type="GO" id="GO:0016301">
    <property type="term" value="F:kinase activity"/>
    <property type="evidence" value="ECO:0007669"/>
    <property type="project" value="UniProtKB-KW"/>
</dbReference>
<dbReference type="OrthoDB" id="10041966at2759"/>
<sequence length="236" mass="26302">TDSQVPVHAEVAIQDWDCPEAFDMTRLVDEIRKTRGQLEHSGDPNCKEIYGIRNNHASQWANPPEDVDQLISAAALASIKQLVLEQLNVHDTSQVPFTIILVDGILLFHDGDITPRQYPGAECDAGVFICAQYGTLKARRESRTAYSTVEGIWTDPAGYFDVIVWPNFIKYHSSFVAANPELATRIATNGSVVNTPDLWKDKVIVCSSETPAEDTLRQCVKAVIEMWRSRAKSARD</sequence>
<accession>A0A9W8BEB9</accession>
<keyword evidence="1" id="KW-0808">Transferase</keyword>
<organism evidence="1 2">
    <name type="scientific">Coemansia thaxteri</name>
    <dbReference type="NCBI Taxonomy" id="2663907"/>
    <lineage>
        <taxon>Eukaryota</taxon>
        <taxon>Fungi</taxon>
        <taxon>Fungi incertae sedis</taxon>
        <taxon>Zoopagomycota</taxon>
        <taxon>Kickxellomycotina</taxon>
        <taxon>Kickxellomycetes</taxon>
        <taxon>Kickxellales</taxon>
        <taxon>Kickxellaceae</taxon>
        <taxon>Coemansia</taxon>
    </lineage>
</organism>
<keyword evidence="1" id="KW-0418">Kinase</keyword>
<evidence type="ECO:0000313" key="1">
    <source>
        <dbReference type="EMBL" id="KAJ1997440.1"/>
    </source>
</evidence>
<dbReference type="AlphaFoldDB" id="A0A9W8BEB9"/>
<proteinExistence type="predicted"/>
<reference evidence="1" key="1">
    <citation type="submission" date="2022-07" db="EMBL/GenBank/DDBJ databases">
        <title>Phylogenomic reconstructions and comparative analyses of Kickxellomycotina fungi.</title>
        <authorList>
            <person name="Reynolds N.K."/>
            <person name="Stajich J.E."/>
            <person name="Barry K."/>
            <person name="Grigoriev I.V."/>
            <person name="Crous P."/>
            <person name="Smith M.E."/>
        </authorList>
    </citation>
    <scope>NUCLEOTIDE SEQUENCE</scope>
    <source>
        <strain evidence="1">IMI 214461</strain>
    </source>
</reference>
<comment type="caution">
    <text evidence="1">The sequence shown here is derived from an EMBL/GenBank/DDBJ whole genome shotgun (WGS) entry which is preliminary data.</text>
</comment>
<keyword evidence="2" id="KW-1185">Reference proteome</keyword>
<name>A0A9W8BEB9_9FUNG</name>
<dbReference type="Proteomes" id="UP001150907">
    <property type="component" value="Unassembled WGS sequence"/>
</dbReference>
<dbReference type="Gene3D" id="3.40.50.300">
    <property type="entry name" value="P-loop containing nucleotide triphosphate hydrolases"/>
    <property type="match status" value="1"/>
</dbReference>
<feature type="non-terminal residue" evidence="1">
    <location>
        <position position="1"/>
    </location>
</feature>
<protein>
    <submittedName>
        <fullName evidence="1">Ribosylnicotinamide kinase</fullName>
    </submittedName>
</protein>